<dbReference type="AlphaFoldDB" id="A0A5J4N9Z0"/>
<keyword evidence="2" id="KW-1185">Reference proteome</keyword>
<dbReference type="Gene3D" id="3.30.360.10">
    <property type="entry name" value="Dihydrodipicolinate Reductase, domain 2"/>
    <property type="match status" value="1"/>
</dbReference>
<evidence type="ECO:0000313" key="2">
    <source>
        <dbReference type="Proteomes" id="UP000324629"/>
    </source>
</evidence>
<organism evidence="1 2">
    <name type="scientific">Paragonimus westermani</name>
    <dbReference type="NCBI Taxonomy" id="34504"/>
    <lineage>
        <taxon>Eukaryota</taxon>
        <taxon>Metazoa</taxon>
        <taxon>Spiralia</taxon>
        <taxon>Lophotrochozoa</taxon>
        <taxon>Platyhelminthes</taxon>
        <taxon>Trematoda</taxon>
        <taxon>Digenea</taxon>
        <taxon>Plagiorchiida</taxon>
        <taxon>Troglotremata</taxon>
        <taxon>Troglotrematidae</taxon>
        <taxon>Paragonimus</taxon>
    </lineage>
</organism>
<proteinExistence type="predicted"/>
<reference evidence="1 2" key="1">
    <citation type="journal article" date="2019" name="Gigascience">
        <title>Whole-genome sequence of the oriental lung fluke Paragonimus westermani.</title>
        <authorList>
            <person name="Oey H."/>
            <person name="Zakrzewski M."/>
            <person name="Narain K."/>
            <person name="Devi K.R."/>
            <person name="Agatsuma T."/>
            <person name="Nawaratna S."/>
            <person name="Gobert G.N."/>
            <person name="Jones M.K."/>
            <person name="Ragan M.A."/>
            <person name="McManus D.P."/>
            <person name="Krause L."/>
        </authorList>
    </citation>
    <scope>NUCLEOTIDE SEQUENCE [LARGE SCALE GENOMIC DNA]</scope>
    <source>
        <strain evidence="1 2">IND2009</strain>
    </source>
</reference>
<dbReference type="Proteomes" id="UP000324629">
    <property type="component" value="Unassembled WGS sequence"/>
</dbReference>
<accession>A0A5J4N9Z0</accession>
<comment type="caution">
    <text evidence="1">The sequence shown here is derived from an EMBL/GenBank/DDBJ whole genome shotgun (WGS) entry which is preliminary data.</text>
</comment>
<sequence>MSVAGSNAAEALTFHSWVSSKFTYVYFHSGVRTELAHSELLTRNKAILALFISCWRKVRGVLQSIIPGRCPTVIQPVLRAIPSLFDRFDAISLHVPVFSGAMVDLNFRTKEPVGGAVEIIGKPTKCRLL</sequence>
<evidence type="ECO:0000313" key="1">
    <source>
        <dbReference type="EMBL" id="KAA3672352.1"/>
    </source>
</evidence>
<protein>
    <submittedName>
        <fullName evidence="1">Uncharacterized protein</fullName>
    </submittedName>
</protein>
<gene>
    <name evidence="1" type="ORF">DEA37_0007733</name>
</gene>
<dbReference type="EMBL" id="QNGE01005014">
    <property type="protein sequence ID" value="KAA3672352.1"/>
    <property type="molecule type" value="Genomic_DNA"/>
</dbReference>
<dbReference type="SUPFAM" id="SSF55347">
    <property type="entry name" value="Glyceraldehyde-3-phosphate dehydrogenase-like, C-terminal domain"/>
    <property type="match status" value="1"/>
</dbReference>
<name>A0A5J4N9Z0_9TREM</name>